<name>A0AAU8EKD4_9CAUD</name>
<dbReference type="EMBL" id="PP861117">
    <property type="protein sequence ID" value="XCH00498.1"/>
    <property type="molecule type" value="Genomic_DNA"/>
</dbReference>
<protein>
    <submittedName>
        <fullName evidence="1">Uncharacterized protein</fullName>
    </submittedName>
</protein>
<accession>A0AAU8EKD4</accession>
<proteinExistence type="predicted"/>
<organism evidence="1">
    <name type="scientific">Synechococcus phage QB2</name>
    <dbReference type="NCBI Taxonomy" id="3159453"/>
    <lineage>
        <taxon>Viruses</taxon>
        <taxon>Duplodnaviria</taxon>
        <taxon>Heunggongvirae</taxon>
        <taxon>Uroviricota</taxon>
        <taxon>Caudoviricetes</taxon>
        <taxon>Pantevenvirales</taxon>
        <taxon>Kyanoviridae</taxon>
    </lineage>
</organism>
<evidence type="ECO:0000313" key="1">
    <source>
        <dbReference type="EMBL" id="XCH00498.1"/>
    </source>
</evidence>
<dbReference type="Gene3D" id="2.60.200.60">
    <property type="match status" value="1"/>
</dbReference>
<reference evidence="1" key="1">
    <citation type="submission" date="2024-05" db="EMBL/GenBank/DDBJ databases">
        <authorList>
            <person name="Su C."/>
        </authorList>
    </citation>
    <scope>NUCLEOTIDE SEQUENCE</scope>
</reference>
<sequence>MAFVLASGGMGAALYMGNCTGHGTGVGGSFQPGHGGGMVPGCPHSPMDPRISIKPVKQNNATAIWPPMAQLPAAVPGALAARVLINKKIPIVDQDILTPHPTPTIYTTSSVGDKCAVTLSTPAFWCTIGAVGGRESPAGHPRKLVATSKTVFIGKKRAGRFADPLGDGTPAFPCLSLVSGSSPNVFVGI</sequence>